<dbReference type="Proteomes" id="UP001596222">
    <property type="component" value="Unassembled WGS sequence"/>
</dbReference>
<proteinExistence type="predicted"/>
<evidence type="ECO:0000313" key="2">
    <source>
        <dbReference type="Proteomes" id="UP001596222"/>
    </source>
</evidence>
<evidence type="ECO:0000313" key="1">
    <source>
        <dbReference type="EMBL" id="MFC5148972.1"/>
    </source>
</evidence>
<reference evidence="2" key="1">
    <citation type="journal article" date="2019" name="Int. J. Syst. Evol. Microbiol.">
        <title>The Global Catalogue of Microorganisms (GCM) 10K type strain sequencing project: providing services to taxonomists for standard genome sequencing and annotation.</title>
        <authorList>
            <consortium name="The Broad Institute Genomics Platform"/>
            <consortium name="The Broad Institute Genome Sequencing Center for Infectious Disease"/>
            <person name="Wu L."/>
            <person name="Ma J."/>
        </authorList>
    </citation>
    <scope>NUCLEOTIDE SEQUENCE [LARGE SCALE GENOMIC DNA]</scope>
    <source>
        <strain evidence="2">CGMCC 4.1641</strain>
    </source>
</reference>
<sequence length="87" mass="10050">MIPPPEGHPEDLLDIDDYRTIWGNATRGTRVERVTLSKYMSLGRLPQPDRMPDDGLEPEVLKPMWFRKTVNKSIADRRPTGRPHKKA</sequence>
<dbReference type="EMBL" id="JBHSKJ010000022">
    <property type="protein sequence ID" value="MFC5148972.1"/>
    <property type="molecule type" value="Genomic_DNA"/>
</dbReference>
<comment type="caution">
    <text evidence="1">The sequence shown here is derived from an EMBL/GenBank/DDBJ whole genome shotgun (WGS) entry which is preliminary data.</text>
</comment>
<organism evidence="1 2">
    <name type="scientific">Streptomyces aureoversilis</name>
    <dbReference type="NCBI Taxonomy" id="67277"/>
    <lineage>
        <taxon>Bacteria</taxon>
        <taxon>Bacillati</taxon>
        <taxon>Actinomycetota</taxon>
        <taxon>Actinomycetes</taxon>
        <taxon>Kitasatosporales</taxon>
        <taxon>Streptomycetaceae</taxon>
        <taxon>Streptomyces</taxon>
    </lineage>
</organism>
<name>A0ABW0A6A8_9ACTN</name>
<keyword evidence="2" id="KW-1185">Reference proteome</keyword>
<accession>A0ABW0A6A8</accession>
<gene>
    <name evidence="1" type="ORF">ACFPP6_30340</name>
</gene>
<protein>
    <submittedName>
        <fullName evidence="1">Uncharacterized protein</fullName>
    </submittedName>
</protein>
<dbReference type="RefSeq" id="WP_382049208.1">
    <property type="nucleotide sequence ID" value="NZ_JBHSKJ010000022.1"/>
</dbReference>